<name>A0AAV9XL34_9PEZI</name>
<protein>
    <recommendedName>
        <fullName evidence="4">Oxidase FUB9</fullName>
    </recommendedName>
    <alternativeName>
        <fullName evidence="5">Fusaric acid biosynthesis protein 9</fullName>
    </alternativeName>
</protein>
<dbReference type="GO" id="GO:0005737">
    <property type="term" value="C:cytoplasm"/>
    <property type="evidence" value="ECO:0007669"/>
    <property type="project" value="UniProtKB-ARBA"/>
</dbReference>
<dbReference type="InterPro" id="IPR000262">
    <property type="entry name" value="FMN-dep_DH"/>
</dbReference>
<feature type="binding site" evidence="7">
    <location>
        <position position="287"/>
    </location>
    <ligand>
        <name>glyoxylate</name>
        <dbReference type="ChEBI" id="CHEBI:36655"/>
    </ligand>
</feature>
<feature type="binding site" evidence="7">
    <location>
        <position position="138"/>
    </location>
    <ligand>
        <name>glyoxylate</name>
        <dbReference type="ChEBI" id="CHEBI:36655"/>
    </ligand>
</feature>
<feature type="domain" description="FMN hydroxy acid dehydrogenase" evidence="9">
    <location>
        <begin position="4"/>
        <end position="389"/>
    </location>
</feature>
<dbReference type="EMBL" id="JAVHJO010000002">
    <property type="protein sequence ID" value="KAK6542829.1"/>
    <property type="molecule type" value="Genomic_DNA"/>
</dbReference>
<feature type="binding site" evidence="7">
    <location>
        <position position="282"/>
    </location>
    <ligand>
        <name>FMN</name>
        <dbReference type="ChEBI" id="CHEBI:58210"/>
    </ligand>
</feature>
<evidence type="ECO:0000313" key="10">
    <source>
        <dbReference type="EMBL" id="KAK6542829.1"/>
    </source>
</evidence>
<feature type="binding site" evidence="7">
    <location>
        <begin position="315"/>
        <end position="319"/>
    </location>
    <ligand>
        <name>FMN</name>
        <dbReference type="ChEBI" id="CHEBI:58210"/>
    </ligand>
</feature>
<feature type="binding site" evidence="7">
    <location>
        <begin position="85"/>
        <end position="87"/>
    </location>
    <ligand>
        <name>FMN</name>
        <dbReference type="ChEBI" id="CHEBI:58210"/>
    </ligand>
</feature>
<evidence type="ECO:0000256" key="6">
    <source>
        <dbReference type="PIRSR" id="PIRSR000138-1"/>
    </source>
</evidence>
<reference evidence="10 11" key="1">
    <citation type="submission" date="2019-10" db="EMBL/GenBank/DDBJ databases">
        <authorList>
            <person name="Palmer J.M."/>
        </authorList>
    </citation>
    <scope>NUCLEOTIDE SEQUENCE [LARGE SCALE GENOMIC DNA]</scope>
    <source>
        <strain evidence="10 11">TWF694</strain>
    </source>
</reference>
<feature type="compositionally biased region" description="Polar residues" evidence="8">
    <location>
        <begin position="218"/>
        <end position="227"/>
    </location>
</feature>
<dbReference type="PROSITE" id="PS00557">
    <property type="entry name" value="FMN_HYDROXY_ACID_DH_1"/>
    <property type="match status" value="1"/>
</dbReference>
<evidence type="ECO:0000256" key="1">
    <source>
        <dbReference type="ARBA" id="ARBA00001917"/>
    </source>
</evidence>
<feature type="binding site" evidence="7">
    <location>
        <position position="165"/>
    </location>
    <ligand>
        <name>FMN</name>
        <dbReference type="ChEBI" id="CHEBI:58210"/>
    </ligand>
</feature>
<dbReference type="FunFam" id="3.20.20.70:FF:000056">
    <property type="entry name" value="hydroxyacid oxidase 2"/>
    <property type="match status" value="1"/>
</dbReference>
<feature type="region of interest" description="Disordered" evidence="8">
    <location>
        <begin position="199"/>
        <end position="230"/>
    </location>
</feature>
<dbReference type="PANTHER" id="PTHR10578">
    <property type="entry name" value="S -2-HYDROXY-ACID OXIDASE-RELATED"/>
    <property type="match status" value="1"/>
</dbReference>
<dbReference type="InterPro" id="IPR013785">
    <property type="entry name" value="Aldolase_TIM"/>
</dbReference>
<feature type="binding site" evidence="7">
    <location>
        <position position="114"/>
    </location>
    <ligand>
        <name>FMN</name>
        <dbReference type="ChEBI" id="CHEBI:58210"/>
    </ligand>
</feature>
<dbReference type="Proteomes" id="UP001365542">
    <property type="component" value="Unassembled WGS sequence"/>
</dbReference>
<evidence type="ECO:0000256" key="4">
    <source>
        <dbReference type="ARBA" id="ARBA00073420"/>
    </source>
</evidence>
<feature type="binding site" evidence="7">
    <location>
        <position position="30"/>
    </location>
    <ligand>
        <name>glyoxylate</name>
        <dbReference type="ChEBI" id="CHEBI:36655"/>
    </ligand>
</feature>
<keyword evidence="2" id="KW-0560">Oxidoreductase</keyword>
<dbReference type="PIRSF" id="PIRSF000138">
    <property type="entry name" value="Al-hdrx_acd_dh"/>
    <property type="match status" value="1"/>
</dbReference>
<evidence type="ECO:0000256" key="2">
    <source>
        <dbReference type="ARBA" id="ARBA00023002"/>
    </source>
</evidence>
<sequence length="399" mass="44070">MMSGISRTVLSLKDLEAKCLETLDPMIRDYLYDGAEEGQTIRENLEVWDRWLVIPRMMRDTSTLDLSPLKPQFGKIWDIPLGIAPSAMQQLAHHDGEKATAAAARTMGIPFCVSTFANYTIEEVAAAGKESVVGLQMYLLEGRRDLNVELLRRAEAAGYKAIIFTLDSPVPGNRPGLIKSNFIMPKHIRFRNFSEEFTGPLDQSTSSETNLEAPPLETNVNGTPSNKKQTKNKLIVDTSINWERDMKWLKENTKLEIWVKGLLHPSDAELAIEHGAKGIIVSNHGGRQLDGCISALDALPAIVKQVAGRVPVHVDGGVRRGGDIFKALALGADFVWIGRPIWWGLHLDGQKGVEWVIETLVKEFRVVMMLMGCKGIADIKREMLVAKNALLSMGGSGGF</sequence>
<feature type="binding site" evidence="7">
    <location>
        <position position="284"/>
    </location>
    <ligand>
        <name>glyoxylate</name>
        <dbReference type="ChEBI" id="CHEBI:36655"/>
    </ligand>
</feature>
<comment type="caution">
    <text evidence="10">The sequence shown here is derived from an EMBL/GenBank/DDBJ whole genome shotgun (WGS) entry which is preliminary data.</text>
</comment>
<feature type="binding site" evidence="7">
    <location>
        <position position="136"/>
    </location>
    <ligand>
        <name>FMN</name>
        <dbReference type="ChEBI" id="CHEBI:58210"/>
    </ligand>
</feature>
<evidence type="ECO:0000256" key="5">
    <source>
        <dbReference type="ARBA" id="ARBA00083297"/>
    </source>
</evidence>
<dbReference type="Gene3D" id="3.20.20.70">
    <property type="entry name" value="Aldolase class I"/>
    <property type="match status" value="1"/>
</dbReference>
<dbReference type="GO" id="GO:0016491">
    <property type="term" value="F:oxidoreductase activity"/>
    <property type="evidence" value="ECO:0007669"/>
    <property type="project" value="UniProtKB-KW"/>
</dbReference>
<feature type="active site" description="Proton acceptor" evidence="6">
    <location>
        <position position="284"/>
    </location>
</feature>
<dbReference type="PANTHER" id="PTHR10578:SF149">
    <property type="entry name" value="2-HYDROXYACID OXIDASE 2"/>
    <property type="match status" value="1"/>
</dbReference>
<keyword evidence="7" id="KW-0285">Flavoprotein</keyword>
<dbReference type="InterPro" id="IPR037396">
    <property type="entry name" value="FMN_HAD"/>
</dbReference>
<dbReference type="GO" id="GO:0010181">
    <property type="term" value="F:FMN binding"/>
    <property type="evidence" value="ECO:0007669"/>
    <property type="project" value="InterPro"/>
</dbReference>
<feature type="compositionally biased region" description="Polar residues" evidence="8">
    <location>
        <begin position="201"/>
        <end position="210"/>
    </location>
</feature>
<keyword evidence="7" id="KW-0288">FMN</keyword>
<dbReference type="Pfam" id="PF01070">
    <property type="entry name" value="FMN_dh"/>
    <property type="match status" value="1"/>
</dbReference>
<proteinExistence type="inferred from homology"/>
<organism evidence="10 11">
    <name type="scientific">Orbilia ellipsospora</name>
    <dbReference type="NCBI Taxonomy" id="2528407"/>
    <lineage>
        <taxon>Eukaryota</taxon>
        <taxon>Fungi</taxon>
        <taxon>Dikarya</taxon>
        <taxon>Ascomycota</taxon>
        <taxon>Pezizomycotina</taxon>
        <taxon>Orbiliomycetes</taxon>
        <taxon>Orbiliales</taxon>
        <taxon>Orbiliaceae</taxon>
        <taxon>Orbilia</taxon>
    </lineage>
</organism>
<dbReference type="SUPFAM" id="SSF51395">
    <property type="entry name" value="FMN-linked oxidoreductases"/>
    <property type="match status" value="1"/>
</dbReference>
<feature type="binding site" evidence="7">
    <location>
        <position position="260"/>
    </location>
    <ligand>
        <name>glyoxylate</name>
        <dbReference type="ChEBI" id="CHEBI:36655"/>
    </ligand>
</feature>
<dbReference type="CDD" id="cd02809">
    <property type="entry name" value="alpha_hydroxyacid_oxid_FMN"/>
    <property type="match status" value="1"/>
</dbReference>
<feature type="binding site" evidence="7">
    <location>
        <position position="174"/>
    </location>
    <ligand>
        <name>glyoxylate</name>
        <dbReference type="ChEBI" id="CHEBI:36655"/>
    </ligand>
</feature>
<evidence type="ECO:0000259" key="9">
    <source>
        <dbReference type="PROSITE" id="PS51349"/>
    </source>
</evidence>
<dbReference type="InterPro" id="IPR008259">
    <property type="entry name" value="FMN_hydac_DH_AS"/>
</dbReference>
<accession>A0AAV9XL34</accession>
<dbReference type="InterPro" id="IPR012133">
    <property type="entry name" value="Alpha-hydoxy_acid_DH_FMN"/>
</dbReference>
<comment type="cofactor">
    <cofactor evidence="1">
        <name>FMN</name>
        <dbReference type="ChEBI" id="CHEBI:58210"/>
    </cofactor>
</comment>
<evidence type="ECO:0000256" key="3">
    <source>
        <dbReference type="ARBA" id="ARBA00024042"/>
    </source>
</evidence>
<evidence type="ECO:0000256" key="8">
    <source>
        <dbReference type="SAM" id="MobiDB-lite"/>
    </source>
</evidence>
<keyword evidence="11" id="KW-1185">Reference proteome</keyword>
<comment type="similarity">
    <text evidence="3">Belongs to the FMN-dependent alpha-hydroxy acid dehydrogenase family.</text>
</comment>
<evidence type="ECO:0000256" key="7">
    <source>
        <dbReference type="PIRSR" id="PIRSR000138-2"/>
    </source>
</evidence>
<dbReference type="PROSITE" id="PS51349">
    <property type="entry name" value="FMN_HYDROXY_ACID_DH_2"/>
    <property type="match status" value="1"/>
</dbReference>
<feature type="binding site" evidence="7">
    <location>
        <begin position="338"/>
        <end position="339"/>
    </location>
    <ligand>
        <name>FMN</name>
        <dbReference type="ChEBI" id="CHEBI:58210"/>
    </ligand>
</feature>
<dbReference type="AlphaFoldDB" id="A0AAV9XL34"/>
<evidence type="ECO:0000313" key="11">
    <source>
        <dbReference type="Proteomes" id="UP001365542"/>
    </source>
</evidence>
<gene>
    <name evidence="10" type="ORF">TWF694_006770</name>
</gene>